<dbReference type="GO" id="GO:0016755">
    <property type="term" value="F:aminoacyltransferase activity"/>
    <property type="evidence" value="ECO:0007669"/>
    <property type="project" value="InterPro"/>
</dbReference>
<dbReference type="RefSeq" id="WP_058471010.1">
    <property type="nucleotide sequence ID" value="NZ_CAAAIC010000003.1"/>
</dbReference>
<gene>
    <name evidence="1" type="ORF">Ljor_1538</name>
</gene>
<evidence type="ECO:0000313" key="2">
    <source>
        <dbReference type="Proteomes" id="UP000055035"/>
    </source>
</evidence>
<comment type="caution">
    <text evidence="1">The sequence shown here is derived from an EMBL/GenBank/DDBJ whole genome shotgun (WGS) entry which is preliminary data.</text>
</comment>
<dbReference type="OrthoDB" id="4097697at2"/>
<sequence length="253" mass="29507">MSLVDNRIVKASFRENPPEERKLFPQSSCLMPISVGQAIHEGAKFEAVIKLINSSFKQCTILVDDSVQRHTIGIMNDASPDELYQLAVEEGDHWLKRNEMAINQLSIPVDIMRWDDWYNSTDYINSHLRVQNEYETNQAYQKAIHANIEEFLTRYLSRYNQEDIDQQRAFRLCLDYLIEECAVMCLWTQKGYDFEVYPSGRNKAMGATYEYLIKPLHPTLLRPVALRFKKYPAKANPEFQIKEEAVVQTSIEN</sequence>
<evidence type="ECO:0000313" key="1">
    <source>
        <dbReference type="EMBL" id="KTD17232.1"/>
    </source>
</evidence>
<accession>A0A0W0VAV7</accession>
<dbReference type="AlphaFoldDB" id="A0A0W0VAV7"/>
<dbReference type="Gene3D" id="3.40.50.11710">
    <property type="entry name" value="Cyclodipeptide synthase"/>
    <property type="match status" value="1"/>
</dbReference>
<dbReference type="PATRIC" id="fig|456.5.peg.1644"/>
<organism evidence="1 2">
    <name type="scientific">Legionella jordanis</name>
    <dbReference type="NCBI Taxonomy" id="456"/>
    <lineage>
        <taxon>Bacteria</taxon>
        <taxon>Pseudomonadati</taxon>
        <taxon>Pseudomonadota</taxon>
        <taxon>Gammaproteobacteria</taxon>
        <taxon>Legionellales</taxon>
        <taxon>Legionellaceae</taxon>
        <taxon>Legionella</taxon>
    </lineage>
</organism>
<name>A0A0W0VAV7_9GAMM</name>
<keyword evidence="2" id="KW-1185">Reference proteome</keyword>
<dbReference type="EMBL" id="LNYJ01000011">
    <property type="protein sequence ID" value="KTD17232.1"/>
    <property type="molecule type" value="Genomic_DNA"/>
</dbReference>
<dbReference type="Proteomes" id="UP000055035">
    <property type="component" value="Unassembled WGS sequence"/>
</dbReference>
<proteinExistence type="predicted"/>
<protein>
    <submittedName>
        <fullName evidence="1">Uncharacterized protein</fullName>
    </submittedName>
</protein>
<dbReference type="InterPro" id="IPR038622">
    <property type="entry name" value="CDPS_sf"/>
</dbReference>
<reference evidence="1 2" key="1">
    <citation type="submission" date="2015-11" db="EMBL/GenBank/DDBJ databases">
        <title>Genomic analysis of 38 Legionella species identifies large and diverse effector repertoires.</title>
        <authorList>
            <person name="Burstein D."/>
            <person name="Amaro F."/>
            <person name="Zusman T."/>
            <person name="Lifshitz Z."/>
            <person name="Cohen O."/>
            <person name="Gilbert J.A."/>
            <person name="Pupko T."/>
            <person name="Shuman H.A."/>
            <person name="Segal G."/>
        </authorList>
    </citation>
    <scope>NUCLEOTIDE SEQUENCE [LARGE SCALE GENOMIC DNA]</scope>
    <source>
        <strain evidence="1 2">BL-540</strain>
    </source>
</reference>